<dbReference type="EMBL" id="JAWDGP010000779">
    <property type="protein sequence ID" value="KAK3797312.1"/>
    <property type="molecule type" value="Genomic_DNA"/>
</dbReference>
<feature type="region of interest" description="Disordered" evidence="1">
    <location>
        <begin position="82"/>
        <end position="108"/>
    </location>
</feature>
<dbReference type="AlphaFoldDB" id="A0AAE1E7X8"/>
<comment type="caution">
    <text evidence="2">The sequence shown here is derived from an EMBL/GenBank/DDBJ whole genome shotgun (WGS) entry which is preliminary data.</text>
</comment>
<name>A0AAE1E7X8_9GAST</name>
<gene>
    <name evidence="2" type="ORF">RRG08_014940</name>
</gene>
<protein>
    <submittedName>
        <fullName evidence="2">Uncharacterized protein</fullName>
    </submittedName>
</protein>
<organism evidence="2 3">
    <name type="scientific">Elysia crispata</name>
    <name type="common">lettuce slug</name>
    <dbReference type="NCBI Taxonomy" id="231223"/>
    <lineage>
        <taxon>Eukaryota</taxon>
        <taxon>Metazoa</taxon>
        <taxon>Spiralia</taxon>
        <taxon>Lophotrochozoa</taxon>
        <taxon>Mollusca</taxon>
        <taxon>Gastropoda</taxon>
        <taxon>Heterobranchia</taxon>
        <taxon>Euthyneura</taxon>
        <taxon>Panpulmonata</taxon>
        <taxon>Sacoglossa</taxon>
        <taxon>Placobranchoidea</taxon>
        <taxon>Plakobranchidae</taxon>
        <taxon>Elysia</taxon>
    </lineage>
</organism>
<proteinExistence type="predicted"/>
<dbReference type="Proteomes" id="UP001283361">
    <property type="component" value="Unassembled WGS sequence"/>
</dbReference>
<evidence type="ECO:0000313" key="2">
    <source>
        <dbReference type="EMBL" id="KAK3797312.1"/>
    </source>
</evidence>
<evidence type="ECO:0000313" key="3">
    <source>
        <dbReference type="Proteomes" id="UP001283361"/>
    </source>
</evidence>
<sequence>MGLQLSVSSLYATLGVVESGVSIQENPCTAGSYGDMGQQDKLSGDNCIDKSISSDLTWLLSSVYRYRKTRVQQEALETWGNKTNLHLRDSKTKSRAPPGSRRDSRQSW</sequence>
<evidence type="ECO:0000256" key="1">
    <source>
        <dbReference type="SAM" id="MobiDB-lite"/>
    </source>
</evidence>
<keyword evidence="3" id="KW-1185">Reference proteome</keyword>
<reference evidence="2" key="1">
    <citation type="journal article" date="2023" name="G3 (Bethesda)">
        <title>A reference genome for the long-term kleptoplast-retaining sea slug Elysia crispata morphotype clarki.</title>
        <authorList>
            <person name="Eastman K.E."/>
            <person name="Pendleton A.L."/>
            <person name="Shaikh M.A."/>
            <person name="Suttiyut T."/>
            <person name="Ogas R."/>
            <person name="Tomko P."/>
            <person name="Gavelis G."/>
            <person name="Widhalm J.R."/>
            <person name="Wisecaver J.H."/>
        </authorList>
    </citation>
    <scope>NUCLEOTIDE SEQUENCE</scope>
    <source>
        <strain evidence="2">ECLA1</strain>
    </source>
</reference>
<accession>A0AAE1E7X8</accession>